<dbReference type="Pfam" id="PF02190">
    <property type="entry name" value="LON_substr_bdg"/>
    <property type="match status" value="1"/>
</dbReference>
<feature type="compositionally biased region" description="Basic and acidic residues" evidence="2">
    <location>
        <begin position="177"/>
        <end position="187"/>
    </location>
</feature>
<keyword evidence="1" id="KW-0479">Metal-binding</keyword>
<feature type="region of interest" description="Disordered" evidence="2">
    <location>
        <begin position="864"/>
        <end position="922"/>
    </location>
</feature>
<dbReference type="CDD" id="cd16514">
    <property type="entry name" value="RING-HC_LONFs_rpt2"/>
    <property type="match status" value="1"/>
</dbReference>
<dbReference type="InterPro" id="IPR013083">
    <property type="entry name" value="Znf_RING/FYVE/PHD"/>
</dbReference>
<dbReference type="InterPro" id="IPR001841">
    <property type="entry name" value="Znf_RING"/>
</dbReference>
<feature type="compositionally biased region" description="Polar residues" evidence="2">
    <location>
        <begin position="537"/>
        <end position="554"/>
    </location>
</feature>
<keyword evidence="1" id="KW-0862">Zinc</keyword>
<feature type="region of interest" description="Disordered" evidence="2">
    <location>
        <begin position="372"/>
        <end position="484"/>
    </location>
</feature>
<dbReference type="PANTHER" id="PTHR23327:SF42">
    <property type="entry name" value="LON PEPTIDASE N-TERMINAL DOMAIN AND RING FINGER PROTEIN C14F5.10C"/>
    <property type="match status" value="1"/>
</dbReference>
<evidence type="ECO:0000256" key="2">
    <source>
        <dbReference type="SAM" id="MobiDB-lite"/>
    </source>
</evidence>
<dbReference type="Gene3D" id="3.30.40.10">
    <property type="entry name" value="Zinc/RING finger domain, C3HC4 (zinc finger)"/>
    <property type="match status" value="1"/>
</dbReference>
<feature type="compositionally biased region" description="Low complexity" evidence="2">
    <location>
        <begin position="303"/>
        <end position="317"/>
    </location>
</feature>
<name>A0A316UPF5_9BASI</name>
<dbReference type="GO" id="GO:0061630">
    <property type="term" value="F:ubiquitin protein ligase activity"/>
    <property type="evidence" value="ECO:0007669"/>
    <property type="project" value="TreeGrafter"/>
</dbReference>
<feature type="region of interest" description="Disordered" evidence="2">
    <location>
        <begin position="149"/>
        <end position="205"/>
    </location>
</feature>
<reference evidence="5 6" key="1">
    <citation type="journal article" date="2018" name="Mol. Biol. Evol.">
        <title>Broad Genomic Sampling Reveals a Smut Pathogenic Ancestry of the Fungal Clade Ustilaginomycotina.</title>
        <authorList>
            <person name="Kijpornyongpan T."/>
            <person name="Mondo S.J."/>
            <person name="Barry K."/>
            <person name="Sandor L."/>
            <person name="Lee J."/>
            <person name="Lipzen A."/>
            <person name="Pangilinan J."/>
            <person name="LaButti K."/>
            <person name="Hainaut M."/>
            <person name="Henrissat B."/>
            <person name="Grigoriev I.V."/>
            <person name="Spatafora J.W."/>
            <person name="Aime M.C."/>
        </authorList>
    </citation>
    <scope>NUCLEOTIDE SEQUENCE [LARGE SCALE GENOMIC DNA]</scope>
    <source>
        <strain evidence="5 6">MCA 5214</strain>
    </source>
</reference>
<keyword evidence="1" id="KW-0863">Zinc-finger</keyword>
<feature type="region of interest" description="Disordered" evidence="2">
    <location>
        <begin position="270"/>
        <end position="339"/>
    </location>
</feature>
<dbReference type="InterPro" id="IPR015947">
    <property type="entry name" value="PUA-like_sf"/>
</dbReference>
<feature type="region of interest" description="Disordered" evidence="2">
    <location>
        <begin position="508"/>
        <end position="554"/>
    </location>
</feature>
<dbReference type="SUPFAM" id="SSF88697">
    <property type="entry name" value="PUA domain-like"/>
    <property type="match status" value="1"/>
</dbReference>
<keyword evidence="6" id="KW-1185">Reference proteome</keyword>
<feature type="domain" description="RING-type" evidence="3">
    <location>
        <begin position="572"/>
        <end position="610"/>
    </location>
</feature>
<evidence type="ECO:0000313" key="5">
    <source>
        <dbReference type="EMBL" id="PWN25015.1"/>
    </source>
</evidence>
<feature type="compositionally biased region" description="Acidic residues" evidence="2">
    <location>
        <begin position="437"/>
        <end position="465"/>
    </location>
</feature>
<evidence type="ECO:0000259" key="4">
    <source>
        <dbReference type="PROSITE" id="PS51787"/>
    </source>
</evidence>
<evidence type="ECO:0000256" key="1">
    <source>
        <dbReference type="PROSITE-ProRule" id="PRU00175"/>
    </source>
</evidence>
<organism evidence="5 6">
    <name type="scientific">Jaminaea rosea</name>
    <dbReference type="NCBI Taxonomy" id="1569628"/>
    <lineage>
        <taxon>Eukaryota</taxon>
        <taxon>Fungi</taxon>
        <taxon>Dikarya</taxon>
        <taxon>Basidiomycota</taxon>
        <taxon>Ustilaginomycotina</taxon>
        <taxon>Exobasidiomycetes</taxon>
        <taxon>Microstromatales</taxon>
        <taxon>Microstromatales incertae sedis</taxon>
        <taxon>Jaminaea</taxon>
    </lineage>
</organism>
<feature type="domain" description="Lon N-terminal" evidence="4">
    <location>
        <begin position="733"/>
        <end position="1007"/>
    </location>
</feature>
<accession>A0A316UPF5</accession>
<dbReference type="GeneID" id="37026650"/>
<dbReference type="PROSITE" id="PS51787">
    <property type="entry name" value="LON_N"/>
    <property type="match status" value="1"/>
</dbReference>
<evidence type="ECO:0008006" key="7">
    <source>
        <dbReference type="Google" id="ProtNLM"/>
    </source>
</evidence>
<dbReference type="PANTHER" id="PTHR23327">
    <property type="entry name" value="RING FINGER PROTEIN 127"/>
    <property type="match status" value="1"/>
</dbReference>
<dbReference type="AlphaFoldDB" id="A0A316UPF5"/>
<dbReference type="Pfam" id="PF13923">
    <property type="entry name" value="zf-C3HC4_2"/>
    <property type="match status" value="1"/>
</dbReference>
<evidence type="ECO:0000313" key="6">
    <source>
        <dbReference type="Proteomes" id="UP000245884"/>
    </source>
</evidence>
<dbReference type="SMART" id="SM00464">
    <property type="entry name" value="LON"/>
    <property type="match status" value="1"/>
</dbReference>
<dbReference type="SMART" id="SM00184">
    <property type="entry name" value="RING"/>
    <property type="match status" value="1"/>
</dbReference>
<protein>
    <recommendedName>
        <fullName evidence="7">LON-domain-containing protein</fullName>
    </recommendedName>
</protein>
<proteinExistence type="predicted"/>
<dbReference type="InterPro" id="IPR046336">
    <property type="entry name" value="Lon_prtase_N_sf"/>
</dbReference>
<dbReference type="Gene3D" id="1.20.58.1480">
    <property type="match status" value="1"/>
</dbReference>
<dbReference type="PROSITE" id="PS50089">
    <property type="entry name" value="ZF_RING_2"/>
    <property type="match status" value="1"/>
</dbReference>
<dbReference type="STRING" id="1569628.A0A316UPF5"/>
<feature type="region of interest" description="Disordered" evidence="2">
    <location>
        <begin position="638"/>
        <end position="673"/>
    </location>
</feature>
<sequence length="1014" mass="110991">MCSETSHHEAINASGGGRNAPAHAVGGMVAAAATEGHAASTSDEAHKIAARYDLVHPYYYDILRQTSGRSDAAADLVAHVILIIYDPPHASLCPSTPGPRLLPFMLAAVPQSSHPPLRPLDVSSMHHSQHQRSEITPRSILVQVYEPRPATPAPMQHDGLGSWAGYTASFGPPSPTDDDHNHEHDATADSNSSNGGDGGENDAGVLPIDGFVVGAENQSLRLGVIPPQRRSKANIFALGTDGQSIDHLSLRTDVTLAKAVAVLEKFTQEPPGMRSAAVGSSQRARRPLRGYASARRMHHGAASSPSSSSSSPSSSSSMLSRVARRARPNPASALARGSNFAQSLVERERHHSPGPRPGATRIAPQFRALLGGSEAGRESGTISGIRATDTDDEDDEENSFAASQSRRPYGLAARDRSSSIMSYEQEADDRVERDGGEVADEEGHMEDETEDMMDEDEQDEDEDDFGGAFARPRQPRGYGEEEERRRRLALQSKYWGAMAPAYDRKWEESGWDTDGSGAATPLHRDVQDEEEEEEESAQTQGPEGSSPSSTALTTKSLNPEQLLSELTDSLECQLCYLLYYEPITTPCGHTFCRTCFGRSLDHSSKCPLCRAQMPSFAFFQDHPLNQALMRLLTSQLGAPHASTDKSETTTGATVQDEEEGQHDHTSSSGLSREDLDSLSRMGVFADSQDAHSSKVTSAAAATADEQDEGAFFGLRHLYTQRVESVAAEQRESSTWTPIFVCTLAFPGMPTNLHIFEPRYRLMVRRCLQSPGPARFGMVLPNRTADPSVPQYGTMLEIQSCQMLLDGRSMLETVGWRRFRLLETGSLDGYTTGRVEYLDDVSPEEVEAEEREVVAHNERVEQLRRFEEQRRSDPGMPELLTPTIARDPTAMTQGDSADPSVILPPFDNNQNSRTSPAPADLTPMATTPQLVSTCSSFIELLRTQTAPGLFERILATYGPVPQPLEVDRLSWWLGMVLPIDEHAKSQLMPVRSPRKRLEMIVEWIEKIQESWGIRA</sequence>
<gene>
    <name evidence="5" type="ORF">BDZ90DRAFT_228659</name>
</gene>
<dbReference type="InterPro" id="IPR003111">
    <property type="entry name" value="Lon_prtase_N"/>
</dbReference>
<dbReference type="Proteomes" id="UP000245884">
    <property type="component" value="Unassembled WGS sequence"/>
</dbReference>
<feature type="compositionally biased region" description="Basic and acidic residues" evidence="2">
    <location>
        <begin position="661"/>
        <end position="673"/>
    </location>
</feature>
<feature type="compositionally biased region" description="Acidic residues" evidence="2">
    <location>
        <begin position="527"/>
        <end position="536"/>
    </location>
</feature>
<dbReference type="RefSeq" id="XP_025359627.1">
    <property type="nucleotide sequence ID" value="XM_025504827.1"/>
</dbReference>
<evidence type="ECO:0000259" key="3">
    <source>
        <dbReference type="PROSITE" id="PS50089"/>
    </source>
</evidence>
<dbReference type="Gene3D" id="2.30.130.40">
    <property type="entry name" value="LON domain-like"/>
    <property type="match status" value="1"/>
</dbReference>
<dbReference type="GO" id="GO:0008270">
    <property type="term" value="F:zinc ion binding"/>
    <property type="evidence" value="ECO:0007669"/>
    <property type="project" value="UniProtKB-KW"/>
</dbReference>
<dbReference type="SUPFAM" id="SSF57850">
    <property type="entry name" value="RING/U-box"/>
    <property type="match status" value="1"/>
</dbReference>
<dbReference type="EMBL" id="KZ819678">
    <property type="protein sequence ID" value="PWN25015.1"/>
    <property type="molecule type" value="Genomic_DNA"/>
</dbReference>
<dbReference type="OrthoDB" id="264917at2759"/>